<dbReference type="EMBL" id="CP001344">
    <property type="protein sequence ID" value="ACL45065.1"/>
    <property type="molecule type" value="Genomic_DNA"/>
</dbReference>
<proteinExistence type="predicted"/>
<feature type="region of interest" description="Disordered" evidence="1">
    <location>
        <begin position="79"/>
        <end position="98"/>
    </location>
</feature>
<dbReference type="HOGENOM" id="CLU_167648_0_0_3"/>
<keyword evidence="2" id="KW-1133">Transmembrane helix</keyword>
<accession>B8HJW2</accession>
<keyword evidence="2" id="KW-0812">Transmembrane</keyword>
<dbReference type="AlphaFoldDB" id="B8HJW2"/>
<evidence type="ECO:0000256" key="2">
    <source>
        <dbReference type="SAM" id="Phobius"/>
    </source>
</evidence>
<keyword evidence="2" id="KW-0472">Membrane</keyword>
<gene>
    <name evidence="3" type="ordered locus">Cyan7425_2719</name>
</gene>
<evidence type="ECO:0000313" key="3">
    <source>
        <dbReference type="EMBL" id="ACL45065.1"/>
    </source>
</evidence>
<evidence type="ECO:0000256" key="1">
    <source>
        <dbReference type="SAM" id="MobiDB-lite"/>
    </source>
</evidence>
<dbReference type="KEGG" id="cyn:Cyan7425_2719"/>
<feature type="transmembrane region" description="Helical" evidence="2">
    <location>
        <begin position="38"/>
        <end position="58"/>
    </location>
</feature>
<sequence length="98" mass="10669">MNVIWPRFLKNAYRKEPISSFVLVAGGVDVVIGGLGGYGTLACLGLVAVGGAVTLRWWQLQRTPKSIQPEQVAQSYLPSQASRPELPMLSIAKKRPPH</sequence>
<name>B8HJW2_CYAP4</name>
<organism evidence="3">
    <name type="scientific">Cyanothece sp. (strain PCC 7425 / ATCC 29141)</name>
    <dbReference type="NCBI Taxonomy" id="395961"/>
    <lineage>
        <taxon>Bacteria</taxon>
        <taxon>Bacillati</taxon>
        <taxon>Cyanobacteriota</taxon>
        <taxon>Cyanophyceae</taxon>
        <taxon>Gomontiellales</taxon>
        <taxon>Cyanothecaceae</taxon>
        <taxon>Cyanothece</taxon>
    </lineage>
</organism>
<reference evidence="3" key="1">
    <citation type="submission" date="2009-01" db="EMBL/GenBank/DDBJ databases">
        <title>Complete sequence of chromosome Cyanothece sp. PCC 7425.</title>
        <authorList>
            <consortium name="US DOE Joint Genome Institute"/>
            <person name="Lucas S."/>
            <person name="Copeland A."/>
            <person name="Lapidus A."/>
            <person name="Glavina del Rio T."/>
            <person name="Dalin E."/>
            <person name="Tice H."/>
            <person name="Bruce D."/>
            <person name="Goodwin L."/>
            <person name="Pitluck S."/>
            <person name="Sims D."/>
            <person name="Meineke L."/>
            <person name="Brettin T."/>
            <person name="Detter J.C."/>
            <person name="Han C."/>
            <person name="Larimer F."/>
            <person name="Land M."/>
            <person name="Hauser L."/>
            <person name="Kyrpides N."/>
            <person name="Ovchinnikova G."/>
            <person name="Liberton M."/>
            <person name="Stoeckel J."/>
            <person name="Banerjee A."/>
            <person name="Singh A."/>
            <person name="Page L."/>
            <person name="Sato H."/>
            <person name="Zhao L."/>
            <person name="Sherman L."/>
            <person name="Pakrasi H."/>
            <person name="Richardson P."/>
        </authorList>
    </citation>
    <scope>NUCLEOTIDE SEQUENCE</scope>
    <source>
        <strain evidence="3">PCC 7425</strain>
    </source>
</reference>
<dbReference type="OrthoDB" id="465742at2"/>
<protein>
    <submittedName>
        <fullName evidence="3">Uncharacterized protein</fullName>
    </submittedName>
</protein>
<dbReference type="STRING" id="395961.Cyan7425_2719"/>
<dbReference type="eggNOG" id="ENOG5032YG8">
    <property type="taxonomic scope" value="Bacteria"/>
</dbReference>